<keyword evidence="6" id="KW-1185">Reference proteome</keyword>
<feature type="domain" description="Ketoreductase" evidence="4">
    <location>
        <begin position="4"/>
        <end position="170"/>
    </location>
</feature>
<evidence type="ECO:0000256" key="3">
    <source>
        <dbReference type="ARBA" id="ARBA00023027"/>
    </source>
</evidence>
<dbReference type="SUPFAM" id="SSF51735">
    <property type="entry name" value="NAD(P)-binding Rossmann-fold domains"/>
    <property type="match status" value="1"/>
</dbReference>
<dbReference type="PANTHER" id="PTHR43103">
    <property type="entry name" value="NUCLEOSIDE-DIPHOSPHATE-SUGAR EPIMERASE"/>
    <property type="match status" value="1"/>
</dbReference>
<proteinExistence type="inferred from homology"/>
<evidence type="ECO:0000313" key="5">
    <source>
        <dbReference type="EMBL" id="TRY19518.1"/>
    </source>
</evidence>
<evidence type="ECO:0000256" key="1">
    <source>
        <dbReference type="ARBA" id="ARBA00007637"/>
    </source>
</evidence>
<evidence type="ECO:0000259" key="4">
    <source>
        <dbReference type="SMART" id="SM00822"/>
    </source>
</evidence>
<comment type="caution">
    <text evidence="5">The sequence shown here is derived from an EMBL/GenBank/DDBJ whole genome shotgun (WGS) entry which is preliminary data.</text>
</comment>
<protein>
    <submittedName>
        <fullName evidence="5">NAD(P)-dependent oxidoreductase</fullName>
    </submittedName>
</protein>
<dbReference type="Gene3D" id="3.40.50.720">
    <property type="entry name" value="NAD(P)-binding Rossmann-like Domain"/>
    <property type="match status" value="1"/>
</dbReference>
<evidence type="ECO:0000313" key="6">
    <source>
        <dbReference type="Proteomes" id="UP000317638"/>
    </source>
</evidence>
<comment type="similarity">
    <text evidence="1">Belongs to the NAD(P)-dependent epimerase/dehydratase family.</text>
</comment>
<dbReference type="Proteomes" id="UP000317638">
    <property type="component" value="Unassembled WGS sequence"/>
</dbReference>
<dbReference type="SMART" id="SM00822">
    <property type="entry name" value="PKS_KR"/>
    <property type="match status" value="1"/>
</dbReference>
<sequence length="259" mass="29127">MGKRRVLITGATGGIGAMLALRLRDDYDLVQQGRTPKDERQEAELRIADLGEFDDWPPLMEGVDTVVHLAGAASPESEWDTVLEANIVGTRNVLEAARLAGVRRVVYASSNHAMGMYDRREQWPVYPHHLPRGDSFYGVSKGFGELLGRYYHDEYGLDFISLRIGWVTDDPMSADEELLRAMWLSPDDAEQVIRRAIEAETTYGLFYAISDNPNRRWDLTNTLLELGYRPADSWTEFRGASEDVVEGGATVRDSWPEGS</sequence>
<accession>A0A553K491</accession>
<dbReference type="RefSeq" id="WP_143936607.1">
    <property type="nucleotide sequence ID" value="NZ_VKKG01000001.1"/>
</dbReference>
<name>A0A553K491_9ACTN</name>
<dbReference type="OrthoDB" id="8770295at2"/>
<dbReference type="Pfam" id="PF01370">
    <property type="entry name" value="Epimerase"/>
    <property type="match status" value="1"/>
</dbReference>
<evidence type="ECO:0000256" key="2">
    <source>
        <dbReference type="ARBA" id="ARBA00023002"/>
    </source>
</evidence>
<keyword evidence="3" id="KW-0520">NAD</keyword>
<dbReference type="EMBL" id="VKKG01000001">
    <property type="protein sequence ID" value="TRY19518.1"/>
    <property type="molecule type" value="Genomic_DNA"/>
</dbReference>
<dbReference type="PANTHER" id="PTHR43103:SF5">
    <property type="entry name" value="4-EPIMERASE, PUTATIVE (AFU_ORTHOLOGUE AFUA_7G00360)-RELATED"/>
    <property type="match status" value="1"/>
</dbReference>
<organism evidence="5 6">
    <name type="scientific">Tessaracoccus rhinocerotis</name>
    <dbReference type="NCBI Taxonomy" id="1689449"/>
    <lineage>
        <taxon>Bacteria</taxon>
        <taxon>Bacillati</taxon>
        <taxon>Actinomycetota</taxon>
        <taxon>Actinomycetes</taxon>
        <taxon>Propionibacteriales</taxon>
        <taxon>Propionibacteriaceae</taxon>
        <taxon>Tessaracoccus</taxon>
    </lineage>
</organism>
<reference evidence="5 6" key="1">
    <citation type="submission" date="2019-07" db="EMBL/GenBank/DDBJ databases">
        <authorList>
            <person name="Zhou L.-Y."/>
        </authorList>
    </citation>
    <scope>NUCLEOTIDE SEQUENCE [LARGE SCALE GENOMIC DNA]</scope>
    <source>
        <strain evidence="5 6">YIM 101269</strain>
    </source>
</reference>
<dbReference type="GO" id="GO:0016491">
    <property type="term" value="F:oxidoreductase activity"/>
    <property type="evidence" value="ECO:0007669"/>
    <property type="project" value="UniProtKB-KW"/>
</dbReference>
<keyword evidence="2" id="KW-0560">Oxidoreductase</keyword>
<dbReference type="CDD" id="cd08946">
    <property type="entry name" value="SDR_e"/>
    <property type="match status" value="1"/>
</dbReference>
<gene>
    <name evidence="5" type="ORF">FOJ82_01030</name>
</gene>
<dbReference type="InterPro" id="IPR001509">
    <property type="entry name" value="Epimerase_deHydtase"/>
</dbReference>
<dbReference type="InterPro" id="IPR057326">
    <property type="entry name" value="KR_dom"/>
</dbReference>
<dbReference type="AlphaFoldDB" id="A0A553K491"/>
<dbReference type="InterPro" id="IPR036291">
    <property type="entry name" value="NAD(P)-bd_dom_sf"/>
</dbReference>